<evidence type="ECO:0000313" key="1">
    <source>
        <dbReference type="EMBL" id="NMA44306.1"/>
    </source>
</evidence>
<dbReference type="EMBL" id="JAAZKV010000005">
    <property type="protein sequence ID" value="NMA44306.1"/>
    <property type="molecule type" value="Genomic_DNA"/>
</dbReference>
<evidence type="ECO:0008006" key="3">
    <source>
        <dbReference type="Google" id="ProtNLM"/>
    </source>
</evidence>
<sequence length="95" mass="11156">MVLSVIENAYLKKAEEISSFNEIHKKLLLFLLHEKKHYTKEELICFANYNETKLEKVLKDLEKASLIKINGWLVSLEEEVIMTQAIVSELKYKTK</sequence>
<accession>A0A7K4BYH4</accession>
<evidence type="ECO:0000313" key="2">
    <source>
        <dbReference type="Proteomes" id="UP000526302"/>
    </source>
</evidence>
<comment type="caution">
    <text evidence="1">The sequence shown here is derived from an EMBL/GenBank/DDBJ whole genome shotgun (WGS) entry which is preliminary data.</text>
</comment>
<dbReference type="Proteomes" id="UP000526302">
    <property type="component" value="Unassembled WGS sequence"/>
</dbReference>
<protein>
    <recommendedName>
        <fullName evidence="3">MarR family transcriptional regulator</fullName>
    </recommendedName>
</protein>
<reference evidence="1 2" key="1">
    <citation type="journal article" date="2020" name="Biotechnol. Biofuels">
        <title>New insights from the biogas microbiome by comprehensive genome-resolved metagenomics of nearly 1600 species originating from multiple anaerobic digesters.</title>
        <authorList>
            <person name="Campanaro S."/>
            <person name="Treu L."/>
            <person name="Rodriguez-R L.M."/>
            <person name="Kovalovszki A."/>
            <person name="Ziels R.M."/>
            <person name="Maus I."/>
            <person name="Zhu X."/>
            <person name="Kougias P.G."/>
            <person name="Basile A."/>
            <person name="Luo G."/>
            <person name="Schluter A."/>
            <person name="Konstantinidis K.T."/>
            <person name="Angelidaki I."/>
        </authorList>
    </citation>
    <scope>NUCLEOTIDE SEQUENCE [LARGE SCALE GENOMIC DNA]</scope>
    <source>
        <strain evidence="1">AS22ysBPME_79</strain>
    </source>
</reference>
<name>A0A7K4BYH4_9ARCH</name>
<dbReference type="AlphaFoldDB" id="A0A7K4BYH4"/>
<organism evidence="1 2">
    <name type="scientific">Candidatus Iainarchaeum sp</name>
    <dbReference type="NCBI Taxonomy" id="3101447"/>
    <lineage>
        <taxon>Archaea</taxon>
        <taxon>Candidatus Iainarchaeota</taxon>
        <taxon>Candidatus Iainarchaeia</taxon>
        <taxon>Candidatus Iainarchaeales</taxon>
        <taxon>Candidatus Iainarchaeaceae</taxon>
        <taxon>Candidatus Iainarchaeum</taxon>
    </lineage>
</organism>
<gene>
    <name evidence="1" type="ORF">GX950_00630</name>
</gene>
<proteinExistence type="predicted"/>